<dbReference type="OrthoDB" id="5404599at2759"/>
<accession>A0A5C3MLT0</accession>
<sequence>MDSHRRYTPFNQFNTVHRTLFGLVIKKNASPSEYAATEFVRRNANIPVPFVYDYIKMSDTFAYLVMQRMPSMSLDDYRINIARPTAEQQAVLADHLRVIAEVLKQVQSPYGQSICSFGPFPSLDNFHRALLQYSHLQIPDGEERLVIGKINAAILQPFDVRLTHDDLTPANILVDKDLNITCVLDWATASWMSEYW</sequence>
<dbReference type="Pfam" id="PF01636">
    <property type="entry name" value="APH"/>
    <property type="match status" value="1"/>
</dbReference>
<feature type="domain" description="Aminoglycoside phosphotransferase" evidence="1">
    <location>
        <begin position="32"/>
        <end position="191"/>
    </location>
</feature>
<dbReference type="InterPro" id="IPR011009">
    <property type="entry name" value="Kinase-like_dom_sf"/>
</dbReference>
<dbReference type="PANTHER" id="PTHR21310">
    <property type="entry name" value="AMINOGLYCOSIDE PHOSPHOTRANSFERASE-RELATED-RELATED"/>
    <property type="match status" value="1"/>
</dbReference>
<evidence type="ECO:0000313" key="3">
    <source>
        <dbReference type="Proteomes" id="UP000305948"/>
    </source>
</evidence>
<dbReference type="Proteomes" id="UP000305948">
    <property type="component" value="Unassembled WGS sequence"/>
</dbReference>
<dbReference type="EMBL" id="ML213549">
    <property type="protein sequence ID" value="TFK45256.1"/>
    <property type="molecule type" value="Genomic_DNA"/>
</dbReference>
<dbReference type="STRING" id="5364.A0A5C3MLT0"/>
<evidence type="ECO:0000259" key="1">
    <source>
        <dbReference type="Pfam" id="PF01636"/>
    </source>
</evidence>
<gene>
    <name evidence="2" type="ORF">OE88DRAFT_1740453</name>
</gene>
<dbReference type="Gene3D" id="3.90.1200.10">
    <property type="match status" value="1"/>
</dbReference>
<organism evidence="2 3">
    <name type="scientific">Heliocybe sulcata</name>
    <dbReference type="NCBI Taxonomy" id="5364"/>
    <lineage>
        <taxon>Eukaryota</taxon>
        <taxon>Fungi</taxon>
        <taxon>Dikarya</taxon>
        <taxon>Basidiomycota</taxon>
        <taxon>Agaricomycotina</taxon>
        <taxon>Agaricomycetes</taxon>
        <taxon>Gloeophyllales</taxon>
        <taxon>Gloeophyllaceae</taxon>
        <taxon>Heliocybe</taxon>
    </lineage>
</organism>
<dbReference type="PANTHER" id="PTHR21310:SF55">
    <property type="entry name" value="AMINOGLYCOSIDE PHOSPHOTRANSFERASE DOMAIN-CONTAINING PROTEIN"/>
    <property type="match status" value="1"/>
</dbReference>
<dbReference type="SUPFAM" id="SSF56112">
    <property type="entry name" value="Protein kinase-like (PK-like)"/>
    <property type="match status" value="1"/>
</dbReference>
<dbReference type="InterPro" id="IPR051678">
    <property type="entry name" value="AGP_Transferase"/>
</dbReference>
<dbReference type="InterPro" id="IPR002575">
    <property type="entry name" value="Aminoglycoside_PTrfase"/>
</dbReference>
<evidence type="ECO:0000313" key="2">
    <source>
        <dbReference type="EMBL" id="TFK45256.1"/>
    </source>
</evidence>
<proteinExistence type="predicted"/>
<reference evidence="2 3" key="1">
    <citation type="journal article" date="2019" name="Nat. Ecol. Evol.">
        <title>Megaphylogeny resolves global patterns of mushroom evolution.</title>
        <authorList>
            <person name="Varga T."/>
            <person name="Krizsan K."/>
            <person name="Foldi C."/>
            <person name="Dima B."/>
            <person name="Sanchez-Garcia M."/>
            <person name="Sanchez-Ramirez S."/>
            <person name="Szollosi G.J."/>
            <person name="Szarkandi J.G."/>
            <person name="Papp V."/>
            <person name="Albert L."/>
            <person name="Andreopoulos W."/>
            <person name="Angelini C."/>
            <person name="Antonin V."/>
            <person name="Barry K.W."/>
            <person name="Bougher N.L."/>
            <person name="Buchanan P."/>
            <person name="Buyck B."/>
            <person name="Bense V."/>
            <person name="Catcheside P."/>
            <person name="Chovatia M."/>
            <person name="Cooper J."/>
            <person name="Damon W."/>
            <person name="Desjardin D."/>
            <person name="Finy P."/>
            <person name="Geml J."/>
            <person name="Haridas S."/>
            <person name="Hughes K."/>
            <person name="Justo A."/>
            <person name="Karasinski D."/>
            <person name="Kautmanova I."/>
            <person name="Kiss B."/>
            <person name="Kocsube S."/>
            <person name="Kotiranta H."/>
            <person name="LaButti K.M."/>
            <person name="Lechner B.E."/>
            <person name="Liimatainen K."/>
            <person name="Lipzen A."/>
            <person name="Lukacs Z."/>
            <person name="Mihaltcheva S."/>
            <person name="Morgado L.N."/>
            <person name="Niskanen T."/>
            <person name="Noordeloos M.E."/>
            <person name="Ohm R.A."/>
            <person name="Ortiz-Santana B."/>
            <person name="Ovrebo C."/>
            <person name="Racz N."/>
            <person name="Riley R."/>
            <person name="Savchenko A."/>
            <person name="Shiryaev A."/>
            <person name="Soop K."/>
            <person name="Spirin V."/>
            <person name="Szebenyi C."/>
            <person name="Tomsovsky M."/>
            <person name="Tulloss R.E."/>
            <person name="Uehling J."/>
            <person name="Grigoriev I.V."/>
            <person name="Vagvolgyi C."/>
            <person name="Papp T."/>
            <person name="Martin F.M."/>
            <person name="Miettinen O."/>
            <person name="Hibbett D.S."/>
            <person name="Nagy L.G."/>
        </authorList>
    </citation>
    <scope>NUCLEOTIDE SEQUENCE [LARGE SCALE GENOMIC DNA]</scope>
    <source>
        <strain evidence="2 3">OMC1185</strain>
    </source>
</reference>
<name>A0A5C3MLT0_9AGAM</name>
<dbReference type="AlphaFoldDB" id="A0A5C3MLT0"/>
<protein>
    <recommendedName>
        <fullName evidence="1">Aminoglycoside phosphotransferase domain-containing protein</fullName>
    </recommendedName>
</protein>
<keyword evidence="3" id="KW-1185">Reference proteome</keyword>